<gene>
    <name evidence="1" type="ORF">DAEQUDRAFT_238359</name>
</gene>
<dbReference type="EMBL" id="KV429268">
    <property type="protein sequence ID" value="KZT63092.1"/>
    <property type="molecule type" value="Genomic_DNA"/>
</dbReference>
<reference evidence="1 2" key="1">
    <citation type="journal article" date="2016" name="Mol. Biol. Evol.">
        <title>Comparative Genomics of Early-Diverging Mushroom-Forming Fungi Provides Insights into the Origins of Lignocellulose Decay Capabilities.</title>
        <authorList>
            <person name="Nagy L.G."/>
            <person name="Riley R."/>
            <person name="Tritt A."/>
            <person name="Adam C."/>
            <person name="Daum C."/>
            <person name="Floudas D."/>
            <person name="Sun H."/>
            <person name="Yadav J.S."/>
            <person name="Pangilinan J."/>
            <person name="Larsson K.H."/>
            <person name="Matsuura K."/>
            <person name="Barry K."/>
            <person name="Labutti K."/>
            <person name="Kuo R."/>
            <person name="Ohm R.A."/>
            <person name="Bhattacharya S.S."/>
            <person name="Shirouzu T."/>
            <person name="Yoshinaga Y."/>
            <person name="Martin F.M."/>
            <person name="Grigoriev I.V."/>
            <person name="Hibbett D.S."/>
        </authorList>
    </citation>
    <scope>NUCLEOTIDE SEQUENCE [LARGE SCALE GENOMIC DNA]</scope>
    <source>
        <strain evidence="1 2">L-15889</strain>
    </source>
</reference>
<evidence type="ECO:0000313" key="1">
    <source>
        <dbReference type="EMBL" id="KZT63092.1"/>
    </source>
</evidence>
<evidence type="ECO:0000313" key="2">
    <source>
        <dbReference type="Proteomes" id="UP000076727"/>
    </source>
</evidence>
<proteinExistence type="predicted"/>
<keyword evidence="2" id="KW-1185">Reference proteome</keyword>
<accession>A0A165KG78</accession>
<sequence length="112" mass="12898">MYPARLNGPHHMYRLQAILLTHFYLNLNEATHDTNEINASGFSDASQMSDLRFERIVGRLTGSLSYDADSFELEDMDWEDELDANSDQEGIRLEEQATPDAQYHRTRCPCLT</sequence>
<dbReference type="AlphaFoldDB" id="A0A165KG78"/>
<protein>
    <submittedName>
        <fullName evidence="1">Uncharacterized protein</fullName>
    </submittedName>
</protein>
<dbReference type="Proteomes" id="UP000076727">
    <property type="component" value="Unassembled WGS sequence"/>
</dbReference>
<organism evidence="1 2">
    <name type="scientific">Daedalea quercina L-15889</name>
    <dbReference type="NCBI Taxonomy" id="1314783"/>
    <lineage>
        <taxon>Eukaryota</taxon>
        <taxon>Fungi</taxon>
        <taxon>Dikarya</taxon>
        <taxon>Basidiomycota</taxon>
        <taxon>Agaricomycotina</taxon>
        <taxon>Agaricomycetes</taxon>
        <taxon>Polyporales</taxon>
        <taxon>Fomitopsis</taxon>
    </lineage>
</organism>
<name>A0A165KG78_9APHY</name>